<feature type="signal peptide" evidence="1">
    <location>
        <begin position="1"/>
        <end position="18"/>
    </location>
</feature>
<evidence type="ECO:0000256" key="1">
    <source>
        <dbReference type="SAM" id="SignalP"/>
    </source>
</evidence>
<protein>
    <recommendedName>
        <fullName evidence="4">Prokaryotic membrane lipoprotein lipid attachment site profile</fullName>
    </recommendedName>
</protein>
<evidence type="ECO:0000313" key="3">
    <source>
        <dbReference type="Proteomes" id="UP001596250"/>
    </source>
</evidence>
<dbReference type="PROSITE" id="PS51257">
    <property type="entry name" value="PROKAR_LIPOPROTEIN"/>
    <property type="match status" value="1"/>
</dbReference>
<reference evidence="3" key="1">
    <citation type="journal article" date="2019" name="Int. J. Syst. Evol. Microbiol.">
        <title>The Global Catalogue of Microorganisms (GCM) 10K type strain sequencing project: providing services to taxonomists for standard genome sequencing and annotation.</title>
        <authorList>
            <consortium name="The Broad Institute Genomics Platform"/>
            <consortium name="The Broad Institute Genome Sequencing Center for Infectious Disease"/>
            <person name="Wu L."/>
            <person name="Ma J."/>
        </authorList>
    </citation>
    <scope>NUCLEOTIDE SEQUENCE [LARGE SCALE GENOMIC DNA]</scope>
    <source>
        <strain evidence="3">CCM 8749</strain>
    </source>
</reference>
<proteinExistence type="predicted"/>
<keyword evidence="3" id="KW-1185">Reference proteome</keyword>
<dbReference type="Proteomes" id="UP001596250">
    <property type="component" value="Unassembled WGS sequence"/>
</dbReference>
<organism evidence="2 3">
    <name type="scientific">Marinicrinis lubricantis</name>
    <dbReference type="NCBI Taxonomy" id="2086470"/>
    <lineage>
        <taxon>Bacteria</taxon>
        <taxon>Bacillati</taxon>
        <taxon>Bacillota</taxon>
        <taxon>Bacilli</taxon>
        <taxon>Bacillales</taxon>
        <taxon>Paenibacillaceae</taxon>
    </lineage>
</organism>
<feature type="chain" id="PRO_5047422029" description="Prokaryotic membrane lipoprotein lipid attachment site profile" evidence="1">
    <location>
        <begin position="19"/>
        <end position="143"/>
    </location>
</feature>
<comment type="caution">
    <text evidence="2">The sequence shown here is derived from an EMBL/GenBank/DDBJ whole genome shotgun (WGS) entry which is preliminary data.</text>
</comment>
<evidence type="ECO:0000313" key="2">
    <source>
        <dbReference type="EMBL" id="MFC5986433.1"/>
    </source>
</evidence>
<dbReference type="RefSeq" id="WP_379893765.1">
    <property type="nucleotide sequence ID" value="NZ_CBCSCT010000034.1"/>
</dbReference>
<name>A0ABW1IN24_9BACL</name>
<evidence type="ECO:0008006" key="4">
    <source>
        <dbReference type="Google" id="ProtNLM"/>
    </source>
</evidence>
<sequence length="143" mass="16252">MRKLFTFLSILICGLLLGCENQSVDNYQDYLSNIEKITITPIIDNSPLNDHAHNIENPDTIESIITLLNNSQKTLEDGKYEAENVAEHLIQFYKREGLELDDIPGVYYSTGTLVYVTEDGKTIVHHINSTKNVEIRNLLQISN</sequence>
<dbReference type="EMBL" id="JBHSQV010000094">
    <property type="protein sequence ID" value="MFC5986433.1"/>
    <property type="molecule type" value="Genomic_DNA"/>
</dbReference>
<gene>
    <name evidence="2" type="ORF">ACFPXP_08305</name>
</gene>
<accession>A0ABW1IN24</accession>
<keyword evidence="1" id="KW-0732">Signal</keyword>